<sequence length="54" mass="5992">MNDRQRRPVYLIGMGGSAYALWYFYSVGATLAAAAFALLTVFCVVRLRKLSSDT</sequence>
<gene>
    <name evidence="2" type="ORF">NDI89_18570</name>
</gene>
<evidence type="ECO:0000313" key="3">
    <source>
        <dbReference type="Proteomes" id="UP001154061"/>
    </source>
</evidence>
<dbReference type="Proteomes" id="UP001154061">
    <property type="component" value="Unassembled WGS sequence"/>
</dbReference>
<dbReference type="AlphaFoldDB" id="A0A9Q4L3F4"/>
<keyword evidence="1" id="KW-0472">Membrane</keyword>
<comment type="caution">
    <text evidence="2">The sequence shown here is derived from an EMBL/GenBank/DDBJ whole genome shotgun (WGS) entry which is preliminary data.</text>
</comment>
<feature type="transmembrane region" description="Helical" evidence="1">
    <location>
        <begin position="20"/>
        <end position="45"/>
    </location>
</feature>
<accession>A0A9Q4L3F4</accession>
<protein>
    <submittedName>
        <fullName evidence="2">Uncharacterized protein</fullName>
    </submittedName>
</protein>
<keyword evidence="1" id="KW-0812">Transmembrane</keyword>
<name>A0A9Q4L3F4_9EURY</name>
<keyword evidence="1" id="KW-1133">Transmembrane helix</keyword>
<reference evidence="2" key="1">
    <citation type="submission" date="2022-06" db="EMBL/GenBank/DDBJ databases">
        <title>Natrinema sp. a new haloarchaeum isolate from saline soil.</title>
        <authorList>
            <person name="Strakova D."/>
            <person name="Galisteo C."/>
            <person name="Sanchez-Porro C."/>
            <person name="Ventosa A."/>
        </authorList>
    </citation>
    <scope>NUCLEOTIDE SEQUENCE</scope>
    <source>
        <strain evidence="2">S1CR25-10</strain>
    </source>
</reference>
<organism evidence="2 3">
    <name type="scientific">Natrinema salsiterrestre</name>
    <dbReference type="NCBI Taxonomy" id="2950540"/>
    <lineage>
        <taxon>Archaea</taxon>
        <taxon>Methanobacteriati</taxon>
        <taxon>Methanobacteriota</taxon>
        <taxon>Stenosarchaea group</taxon>
        <taxon>Halobacteria</taxon>
        <taxon>Halobacteriales</taxon>
        <taxon>Natrialbaceae</taxon>
        <taxon>Natrinema</taxon>
    </lineage>
</organism>
<keyword evidence="3" id="KW-1185">Reference proteome</keyword>
<evidence type="ECO:0000256" key="1">
    <source>
        <dbReference type="SAM" id="Phobius"/>
    </source>
</evidence>
<evidence type="ECO:0000313" key="2">
    <source>
        <dbReference type="EMBL" id="MDF9747591.1"/>
    </source>
</evidence>
<dbReference type="RefSeq" id="WP_277523718.1">
    <property type="nucleotide sequence ID" value="NZ_JAMQOT010000007.1"/>
</dbReference>
<dbReference type="EMBL" id="JAMQOT010000007">
    <property type="protein sequence ID" value="MDF9747591.1"/>
    <property type="molecule type" value="Genomic_DNA"/>
</dbReference>
<proteinExistence type="predicted"/>